<evidence type="ECO:0008006" key="4">
    <source>
        <dbReference type="Google" id="ProtNLM"/>
    </source>
</evidence>
<dbReference type="EMBL" id="PGOL01000397">
    <property type="protein sequence ID" value="PKI71133.1"/>
    <property type="molecule type" value="Genomic_DNA"/>
</dbReference>
<reference evidence="2 3" key="1">
    <citation type="submission" date="2017-11" db="EMBL/GenBank/DDBJ databases">
        <title>De-novo sequencing of pomegranate (Punica granatum L.) genome.</title>
        <authorList>
            <person name="Akparov Z."/>
            <person name="Amiraslanov A."/>
            <person name="Hajiyeva S."/>
            <person name="Abbasov M."/>
            <person name="Kaur K."/>
            <person name="Hamwieh A."/>
            <person name="Solovyev V."/>
            <person name="Salamov A."/>
            <person name="Braich B."/>
            <person name="Kosarev P."/>
            <person name="Mahmoud A."/>
            <person name="Hajiyev E."/>
            <person name="Babayeva S."/>
            <person name="Izzatullayeva V."/>
            <person name="Mammadov A."/>
            <person name="Mammadov A."/>
            <person name="Sharifova S."/>
            <person name="Ojaghi J."/>
            <person name="Eynullazada K."/>
            <person name="Bayramov B."/>
            <person name="Abdulazimova A."/>
            <person name="Shahmuradov I."/>
        </authorList>
    </citation>
    <scope>NUCLEOTIDE SEQUENCE [LARGE SCALE GENOMIC DNA]</scope>
    <source>
        <strain evidence="3">cv. AG2017</strain>
        <tissue evidence="2">Leaf</tissue>
    </source>
</reference>
<dbReference type="Proteomes" id="UP000233551">
    <property type="component" value="Unassembled WGS sequence"/>
</dbReference>
<keyword evidence="3" id="KW-1185">Reference proteome</keyword>
<evidence type="ECO:0000256" key="1">
    <source>
        <dbReference type="SAM" id="MobiDB-lite"/>
    </source>
</evidence>
<gene>
    <name evidence="2" type="ORF">CRG98_008477</name>
</gene>
<feature type="region of interest" description="Disordered" evidence="1">
    <location>
        <begin position="1"/>
        <end position="71"/>
    </location>
</feature>
<organism evidence="2 3">
    <name type="scientific">Punica granatum</name>
    <name type="common">Pomegranate</name>
    <dbReference type="NCBI Taxonomy" id="22663"/>
    <lineage>
        <taxon>Eukaryota</taxon>
        <taxon>Viridiplantae</taxon>
        <taxon>Streptophyta</taxon>
        <taxon>Embryophyta</taxon>
        <taxon>Tracheophyta</taxon>
        <taxon>Spermatophyta</taxon>
        <taxon>Magnoliopsida</taxon>
        <taxon>eudicotyledons</taxon>
        <taxon>Gunneridae</taxon>
        <taxon>Pentapetalae</taxon>
        <taxon>rosids</taxon>
        <taxon>malvids</taxon>
        <taxon>Myrtales</taxon>
        <taxon>Lythraceae</taxon>
        <taxon>Punica</taxon>
    </lineage>
</organism>
<sequence length="148" mass="16494">MAANMAEPFTLLRGPNRASLSSTPPPGQGPTVDPIPWVPPTQVPENIDAPAPPTLHTSVAHPFTSPFPPPPAPTAVPLPLATSCLRDRPYPHLHLSPYRPRPRSIPYLRRWFSRHQVHLLRLTLEPRNFLHTHLYNPTSASPTKHHPL</sequence>
<protein>
    <recommendedName>
        <fullName evidence="4">Extensin-like</fullName>
    </recommendedName>
</protein>
<evidence type="ECO:0000313" key="2">
    <source>
        <dbReference type="EMBL" id="PKI71133.1"/>
    </source>
</evidence>
<name>A0A2I0KS70_PUNGR</name>
<accession>A0A2I0KS70</accession>
<proteinExistence type="predicted"/>
<evidence type="ECO:0000313" key="3">
    <source>
        <dbReference type="Proteomes" id="UP000233551"/>
    </source>
</evidence>
<dbReference type="AlphaFoldDB" id="A0A2I0KS70"/>
<comment type="caution">
    <text evidence="2">The sequence shown here is derived from an EMBL/GenBank/DDBJ whole genome shotgun (WGS) entry which is preliminary data.</text>
</comment>